<evidence type="ECO:0000259" key="2">
    <source>
        <dbReference type="SMART" id="SM00507"/>
    </source>
</evidence>
<name>A0ABY7JXP9_9ACTN</name>
<organism evidence="3 4">
    <name type="scientific">Jatrophihabitans cynanchi</name>
    <dbReference type="NCBI Taxonomy" id="2944128"/>
    <lineage>
        <taxon>Bacteria</taxon>
        <taxon>Bacillati</taxon>
        <taxon>Actinomycetota</taxon>
        <taxon>Actinomycetes</taxon>
        <taxon>Jatrophihabitantales</taxon>
        <taxon>Jatrophihabitantaceae</taxon>
        <taxon>Jatrophihabitans</taxon>
    </lineage>
</organism>
<evidence type="ECO:0000313" key="3">
    <source>
        <dbReference type="EMBL" id="WAX55846.1"/>
    </source>
</evidence>
<dbReference type="CDD" id="cd00085">
    <property type="entry name" value="HNHc"/>
    <property type="match status" value="1"/>
</dbReference>
<dbReference type="RefSeq" id="WP_269442369.1">
    <property type="nucleotide sequence ID" value="NZ_CP097463.1"/>
</dbReference>
<sequence length="332" mass="36514">MHARILATATIELPDAVVAKVQAQVLKRAPGQTPGEFRAAVRRAIARHDAKTQNEKHRQAAGQRHVRKEHVEDGMGWLTLFAPADGIETVWTAVTTWGTRTSREDQRTADQRRADALVEICTAALAMPGLPAQHGLRPTVNVTLAASTLTGADDQPGYLNGEPVPADIARRVATQPGAKRFYWPVDQTGRLLDTACPHASAASTVPAGPVIDSSLTTDQYQPTVTIARHVITRDQHCIMPGCRRRAHTCELDHRLPWPDGATSAANLEPLCKRHHDLKHHAGWTLTRTPDGTYHWTSATRHHYQYRPPELPVPVPEPPKQTGPDPNDEPPPY</sequence>
<feature type="compositionally biased region" description="Basic and acidic residues" evidence="1">
    <location>
        <begin position="48"/>
        <end position="58"/>
    </location>
</feature>
<evidence type="ECO:0000256" key="1">
    <source>
        <dbReference type="SAM" id="MobiDB-lite"/>
    </source>
</evidence>
<dbReference type="InterPro" id="IPR003615">
    <property type="entry name" value="HNH_nuc"/>
</dbReference>
<dbReference type="EMBL" id="CP097463">
    <property type="protein sequence ID" value="WAX55846.1"/>
    <property type="molecule type" value="Genomic_DNA"/>
</dbReference>
<accession>A0ABY7JXP9</accession>
<feature type="domain" description="HNH nuclease" evidence="2">
    <location>
        <begin position="225"/>
        <end position="276"/>
    </location>
</feature>
<dbReference type="InterPro" id="IPR003870">
    <property type="entry name" value="DUF222"/>
</dbReference>
<dbReference type="Proteomes" id="UP001164693">
    <property type="component" value="Chromosome"/>
</dbReference>
<proteinExistence type="predicted"/>
<keyword evidence="3" id="KW-0255">Endonuclease</keyword>
<keyword evidence="3" id="KW-0540">Nuclease</keyword>
<feature type="region of interest" description="Disordered" evidence="1">
    <location>
        <begin position="305"/>
        <end position="332"/>
    </location>
</feature>
<protein>
    <submittedName>
        <fullName evidence="3">HNH endonuclease</fullName>
    </submittedName>
</protein>
<dbReference type="GO" id="GO:0004519">
    <property type="term" value="F:endonuclease activity"/>
    <property type="evidence" value="ECO:0007669"/>
    <property type="project" value="UniProtKB-KW"/>
</dbReference>
<evidence type="ECO:0000313" key="4">
    <source>
        <dbReference type="Proteomes" id="UP001164693"/>
    </source>
</evidence>
<feature type="compositionally biased region" description="Pro residues" evidence="1">
    <location>
        <begin position="308"/>
        <end position="320"/>
    </location>
</feature>
<dbReference type="SMART" id="SM00507">
    <property type="entry name" value="HNHc"/>
    <property type="match status" value="1"/>
</dbReference>
<gene>
    <name evidence="3" type="ORF">M6B22_15035</name>
</gene>
<keyword evidence="4" id="KW-1185">Reference proteome</keyword>
<keyword evidence="3" id="KW-0378">Hydrolase</keyword>
<dbReference type="Pfam" id="PF02720">
    <property type="entry name" value="DUF222"/>
    <property type="match status" value="1"/>
</dbReference>
<feature type="region of interest" description="Disordered" evidence="1">
    <location>
        <begin position="48"/>
        <end position="68"/>
    </location>
</feature>
<reference evidence="3" key="1">
    <citation type="submission" date="2022-05" db="EMBL/GenBank/DDBJ databases">
        <title>Jatrophihabitans sp. SB3-54 whole genome sequence.</title>
        <authorList>
            <person name="Suh M.K."/>
            <person name="Eom M.K."/>
            <person name="Kim J.S."/>
            <person name="Kim H.S."/>
            <person name="Do H.E."/>
            <person name="Shin Y.K."/>
            <person name="Lee J.-S."/>
        </authorList>
    </citation>
    <scope>NUCLEOTIDE SEQUENCE</scope>
    <source>
        <strain evidence="3">SB3-54</strain>
    </source>
</reference>